<proteinExistence type="predicted"/>
<dbReference type="PANTHER" id="PTHR28018">
    <property type="entry name" value="RESPIRATORY SUPERCOMPLEX FACTOR 2, MITOCHONDRIAL"/>
    <property type="match status" value="1"/>
</dbReference>
<gene>
    <name evidence="7" type="primary">RCF2</name>
    <name evidence="7" type="ORF">CcaverHIS019_0203200</name>
</gene>
<keyword evidence="3 5" id="KW-1133">Transmembrane helix</keyword>
<dbReference type="Proteomes" id="UP001233271">
    <property type="component" value="Chromosome 2"/>
</dbReference>
<dbReference type="KEGG" id="ccac:CcaHIS019_0203200"/>
<keyword evidence="2 5" id="KW-0812">Transmembrane</keyword>
<evidence type="ECO:0000256" key="3">
    <source>
        <dbReference type="ARBA" id="ARBA00022989"/>
    </source>
</evidence>
<accession>A0AA48L2I4</accession>
<keyword evidence="8" id="KW-1185">Reference proteome</keyword>
<dbReference type="EMBL" id="AP028213">
    <property type="protein sequence ID" value="BEI88958.1"/>
    <property type="molecule type" value="Genomic_DNA"/>
</dbReference>
<evidence type="ECO:0000256" key="1">
    <source>
        <dbReference type="ARBA" id="ARBA00004173"/>
    </source>
</evidence>
<evidence type="ECO:0000256" key="5">
    <source>
        <dbReference type="SAM" id="Phobius"/>
    </source>
</evidence>
<dbReference type="InterPro" id="IPR007667">
    <property type="entry name" value="Hypoxia_induced_domain"/>
</dbReference>
<dbReference type="RefSeq" id="XP_060454224.1">
    <property type="nucleotide sequence ID" value="XM_060597318.1"/>
</dbReference>
<evidence type="ECO:0000313" key="8">
    <source>
        <dbReference type="Proteomes" id="UP001233271"/>
    </source>
</evidence>
<reference evidence="7" key="1">
    <citation type="journal article" date="2023" name="BMC Genomics">
        <title>Chromosome-level genome assemblies of Cutaneotrichosporon spp. (Trichosporonales, Basidiomycota) reveal imbalanced evolution between nucleotide sequences and chromosome synteny.</title>
        <authorList>
            <person name="Kobayashi Y."/>
            <person name="Kayamori A."/>
            <person name="Aoki K."/>
            <person name="Shiwa Y."/>
            <person name="Matsutani M."/>
            <person name="Fujita N."/>
            <person name="Sugita T."/>
            <person name="Iwasaki W."/>
            <person name="Tanaka N."/>
            <person name="Takashima M."/>
        </authorList>
    </citation>
    <scope>NUCLEOTIDE SEQUENCE</scope>
    <source>
        <strain evidence="7">HIS019</strain>
    </source>
</reference>
<evidence type="ECO:0000313" key="7">
    <source>
        <dbReference type="EMBL" id="BEI88958.1"/>
    </source>
</evidence>
<dbReference type="GeneID" id="85492829"/>
<protein>
    <recommendedName>
        <fullName evidence="6">HIG1 domain-containing protein</fullName>
    </recommendedName>
</protein>
<sequence length="229" mass="25007">MSDTKYLDSSNQAYLNVVVKEAGKGALVGALAFAPTNWWLTRRFPAYRNLPPAGKAFLGMMFVIPVGTIFAEKAGEHYIAETQWKGVEHEQLSREKQQADEMWDSMSTAEKIKDYAARHQYGIIGGSWVASLGIAFGIVARNKYQTFPQKLVQARMYAQGLTVGVLIASALLAGVNARGQKPELPADHSWRDMLEHSGHLTKAERIALHAVRKAPINASTTPAPATAAA</sequence>
<dbReference type="GO" id="GO:0005739">
    <property type="term" value="C:mitochondrion"/>
    <property type="evidence" value="ECO:0007669"/>
    <property type="project" value="UniProtKB-SubCell"/>
</dbReference>
<comment type="subcellular location">
    <subcellularLocation>
        <location evidence="1">Mitochondrion</location>
    </subcellularLocation>
</comment>
<evidence type="ECO:0000256" key="4">
    <source>
        <dbReference type="ARBA" id="ARBA00023136"/>
    </source>
</evidence>
<feature type="transmembrane region" description="Helical" evidence="5">
    <location>
        <begin position="156"/>
        <end position="175"/>
    </location>
</feature>
<evidence type="ECO:0000259" key="6">
    <source>
        <dbReference type="PROSITE" id="PS51503"/>
    </source>
</evidence>
<evidence type="ECO:0000256" key="2">
    <source>
        <dbReference type="ARBA" id="ARBA00022692"/>
    </source>
</evidence>
<dbReference type="GO" id="GO:0033617">
    <property type="term" value="P:mitochondrial respiratory chain complex IV assembly"/>
    <property type="evidence" value="ECO:0007669"/>
    <property type="project" value="TreeGrafter"/>
</dbReference>
<dbReference type="PANTHER" id="PTHR28018:SF3">
    <property type="entry name" value="RESPIRATORY SUPERCOMPLEX FACTOR 2, MITOCHONDRIAL"/>
    <property type="match status" value="1"/>
</dbReference>
<feature type="transmembrane region" description="Helical" evidence="5">
    <location>
        <begin position="121"/>
        <end position="140"/>
    </location>
</feature>
<dbReference type="AlphaFoldDB" id="A0AA48L2I4"/>
<name>A0AA48L2I4_9TREE</name>
<dbReference type="Pfam" id="PF04588">
    <property type="entry name" value="HIG_1_N"/>
    <property type="match status" value="1"/>
</dbReference>
<dbReference type="InterPro" id="IPR040153">
    <property type="entry name" value="Rcf2"/>
</dbReference>
<feature type="domain" description="HIG1" evidence="6">
    <location>
        <begin position="93"/>
        <end position="184"/>
    </location>
</feature>
<keyword evidence="4 5" id="KW-0472">Membrane</keyword>
<organism evidence="7 8">
    <name type="scientific">Cutaneotrichosporon cavernicola</name>
    <dbReference type="NCBI Taxonomy" id="279322"/>
    <lineage>
        <taxon>Eukaryota</taxon>
        <taxon>Fungi</taxon>
        <taxon>Dikarya</taxon>
        <taxon>Basidiomycota</taxon>
        <taxon>Agaricomycotina</taxon>
        <taxon>Tremellomycetes</taxon>
        <taxon>Trichosporonales</taxon>
        <taxon>Trichosporonaceae</taxon>
        <taxon>Cutaneotrichosporon</taxon>
    </lineage>
</organism>
<dbReference type="PROSITE" id="PS51503">
    <property type="entry name" value="HIG1"/>
    <property type="match status" value="1"/>
</dbReference>